<keyword evidence="1" id="KW-0812">Transmembrane</keyword>
<gene>
    <name evidence="2" type="ORF">KDU71_17915</name>
</gene>
<comment type="caution">
    <text evidence="2">The sequence shown here is derived from an EMBL/GenBank/DDBJ whole genome shotgun (WGS) entry which is preliminary data.</text>
</comment>
<keyword evidence="1" id="KW-0472">Membrane</keyword>
<dbReference type="EMBL" id="JAGTAR010000032">
    <property type="protein sequence ID" value="MBR8537450.1"/>
    <property type="molecule type" value="Genomic_DNA"/>
</dbReference>
<feature type="transmembrane region" description="Helical" evidence="1">
    <location>
        <begin position="528"/>
        <end position="545"/>
    </location>
</feature>
<evidence type="ECO:0000313" key="2">
    <source>
        <dbReference type="EMBL" id="MBR8537450.1"/>
    </source>
</evidence>
<keyword evidence="3" id="KW-1185">Reference proteome</keyword>
<feature type="transmembrane region" description="Helical" evidence="1">
    <location>
        <begin position="123"/>
        <end position="144"/>
    </location>
</feature>
<feature type="transmembrane region" description="Helical" evidence="1">
    <location>
        <begin position="402"/>
        <end position="422"/>
    </location>
</feature>
<feature type="transmembrane region" description="Helical" evidence="1">
    <location>
        <begin position="225"/>
        <end position="244"/>
    </location>
</feature>
<dbReference type="PANTHER" id="PTHR38454">
    <property type="entry name" value="INTEGRAL MEMBRANE PROTEIN-RELATED"/>
    <property type="match status" value="1"/>
</dbReference>
<feature type="transmembrane region" description="Helical" evidence="1">
    <location>
        <begin position="338"/>
        <end position="355"/>
    </location>
</feature>
<feature type="transmembrane region" description="Helical" evidence="1">
    <location>
        <begin position="807"/>
        <end position="826"/>
    </location>
</feature>
<dbReference type="Pfam" id="PF09586">
    <property type="entry name" value="YfhO"/>
    <property type="match status" value="1"/>
</dbReference>
<feature type="transmembrane region" description="Helical" evidence="1">
    <location>
        <begin position="96"/>
        <end position="116"/>
    </location>
</feature>
<dbReference type="RefSeq" id="WP_212192475.1">
    <property type="nucleotide sequence ID" value="NZ_JAGTAR010000032.1"/>
</dbReference>
<sequence length="830" mass="93870">MFDKLKGYLPYLGAVLLFIVLSFVYFSPVLEGKQLPQLDNTHAKAMSKELNDYEKETGEKAMWTNSMFGGMPAYQIKSDSSKNIFSYLNRYTRLGLPYETVAIVFLYMLGFYLLLLSMKVDHWLSVIGAIAFAFGSYNLIIIIAGHITKTYAIALMAPVVAGVLYAYNRNRFIGVVITTVALGMEIAYNHVQITYYLAFMVGFIVLSRLVYAIKEKAIKPFAQTTGMLVIAALLAVLPNITNLWTTAEYGKYSIRGASELTPKEGHKEHSGLDVDYAFSWSYGKHETLTLLIPNIVGGASEALANSDDAMKHVDPRLKEYVGQSSQYWGGRIFTSGPVYAGALICFLFFIGAFYYKGKERWWLIGITVFSILLAWGKNLQWFNYFMFYNFPLYNKFRTVEMALVLASMAMPVLGFLGLKTILEKPEELKKDSKRFAIAFALTGGVSLLFALFPGAFGIYEFLSPMESQQFGAQIQQGGEQAQMYQLLESNLIAARQVLMTSDAWRSFVFILLGSGSIWFFAQGKLQKRYLMWGLALIVFIDLWGVSKRYLNNDNFVTKTKARQELAQSKADQAILKDTDDYYRVFPINRDPFKDGFTPYWHKSVGGFHGAKLRRYQDVVDKYLMNDWQELVRVLQTAQTPGELEVAMESMPVLNMMNAKYIIYSGNAAPIFNPNYMGNAWFVKDVQQVASPDEEIAALGTTDLHRTAVVEKRFIEQVQGYAVDSVMGRIQLTHYAPDYLIFESNAPQDQLAVFSDIYYDKGWKAYIDGKEAEMIRTNYILRGLMIPAGEHDIEFRFKPQSFAVGQTVAIISSIIILLLIIGAVVIARKKQ</sequence>
<feature type="transmembrane region" description="Helical" evidence="1">
    <location>
        <begin position="194"/>
        <end position="213"/>
    </location>
</feature>
<dbReference type="AlphaFoldDB" id="A0A941IYX2"/>
<dbReference type="InterPro" id="IPR018580">
    <property type="entry name" value="Uncharacterised_YfhO"/>
</dbReference>
<reference evidence="2" key="1">
    <citation type="journal article" date="2018" name="Int. J. Syst. Evol. Microbiol.">
        <title>Carboxylicivirga sediminis sp. nov., isolated from coastal sediment.</title>
        <authorList>
            <person name="Wang F.Q."/>
            <person name="Ren L.H."/>
            <person name="Zou R.J."/>
            <person name="Sun Y.Z."/>
            <person name="Liu X.J."/>
            <person name="Jiang F."/>
            <person name="Liu L.J."/>
        </authorList>
    </citation>
    <scope>NUCLEOTIDE SEQUENCE</scope>
    <source>
        <strain evidence="2">JR1</strain>
    </source>
</reference>
<reference evidence="2" key="2">
    <citation type="submission" date="2021-04" db="EMBL/GenBank/DDBJ databases">
        <authorList>
            <person name="Zhang T."/>
            <person name="Zhang Y."/>
            <person name="Lu D."/>
            <person name="Zuo D."/>
            <person name="Du Z."/>
        </authorList>
    </citation>
    <scope>NUCLEOTIDE SEQUENCE</scope>
    <source>
        <strain evidence="2">JR1</strain>
    </source>
</reference>
<evidence type="ECO:0000256" key="1">
    <source>
        <dbReference type="SAM" id="Phobius"/>
    </source>
</evidence>
<proteinExistence type="predicted"/>
<name>A0A941IYX2_9BACT</name>
<feature type="transmembrane region" description="Helical" evidence="1">
    <location>
        <begin position="434"/>
        <end position="459"/>
    </location>
</feature>
<feature type="transmembrane region" description="Helical" evidence="1">
    <location>
        <begin position="362"/>
        <end position="382"/>
    </location>
</feature>
<protein>
    <submittedName>
        <fullName evidence="2">YfhO family protein</fullName>
    </submittedName>
</protein>
<dbReference type="Proteomes" id="UP000679220">
    <property type="component" value="Unassembled WGS sequence"/>
</dbReference>
<organism evidence="2 3">
    <name type="scientific">Carboxylicivirga sediminis</name>
    <dbReference type="NCBI Taxonomy" id="2006564"/>
    <lineage>
        <taxon>Bacteria</taxon>
        <taxon>Pseudomonadati</taxon>
        <taxon>Bacteroidota</taxon>
        <taxon>Bacteroidia</taxon>
        <taxon>Marinilabiliales</taxon>
        <taxon>Marinilabiliaceae</taxon>
        <taxon>Carboxylicivirga</taxon>
    </lineage>
</organism>
<feature type="transmembrane region" description="Helical" evidence="1">
    <location>
        <begin position="7"/>
        <end position="26"/>
    </location>
</feature>
<keyword evidence="1" id="KW-1133">Transmembrane helix</keyword>
<evidence type="ECO:0000313" key="3">
    <source>
        <dbReference type="Proteomes" id="UP000679220"/>
    </source>
</evidence>
<feature type="transmembrane region" description="Helical" evidence="1">
    <location>
        <begin position="503"/>
        <end position="521"/>
    </location>
</feature>
<feature type="transmembrane region" description="Helical" evidence="1">
    <location>
        <begin position="150"/>
        <end position="167"/>
    </location>
</feature>
<dbReference type="PANTHER" id="PTHR38454:SF1">
    <property type="entry name" value="INTEGRAL MEMBRANE PROTEIN"/>
    <property type="match status" value="1"/>
</dbReference>
<accession>A0A941IYX2</accession>
<feature type="transmembrane region" description="Helical" evidence="1">
    <location>
        <begin position="172"/>
        <end position="188"/>
    </location>
</feature>